<keyword evidence="1" id="KW-0812">Transmembrane</keyword>
<proteinExistence type="predicted"/>
<dbReference type="Proteomes" id="UP001154252">
    <property type="component" value="Unassembled WGS sequence"/>
</dbReference>
<feature type="transmembrane region" description="Helical" evidence="1">
    <location>
        <begin position="107"/>
        <end position="125"/>
    </location>
</feature>
<evidence type="ECO:0008006" key="4">
    <source>
        <dbReference type="Google" id="ProtNLM"/>
    </source>
</evidence>
<organism evidence="2 3">
    <name type="scientific">Penicillium egyptiacum</name>
    <dbReference type="NCBI Taxonomy" id="1303716"/>
    <lineage>
        <taxon>Eukaryota</taxon>
        <taxon>Fungi</taxon>
        <taxon>Dikarya</taxon>
        <taxon>Ascomycota</taxon>
        <taxon>Pezizomycotina</taxon>
        <taxon>Eurotiomycetes</taxon>
        <taxon>Eurotiomycetidae</taxon>
        <taxon>Eurotiales</taxon>
        <taxon>Aspergillaceae</taxon>
        <taxon>Penicillium</taxon>
    </lineage>
</organism>
<name>A0A9W4K8G5_9EURO</name>
<accession>A0A9W4K8G5</accession>
<dbReference type="EMBL" id="CAJVRC010000835">
    <property type="protein sequence ID" value="CAG8885792.1"/>
    <property type="molecule type" value="Genomic_DNA"/>
</dbReference>
<feature type="transmembrane region" description="Helical" evidence="1">
    <location>
        <begin position="74"/>
        <end position="95"/>
    </location>
</feature>
<keyword evidence="1" id="KW-0472">Membrane</keyword>
<dbReference type="OrthoDB" id="294730at2759"/>
<keyword evidence="1" id="KW-1133">Transmembrane helix</keyword>
<evidence type="ECO:0000313" key="3">
    <source>
        <dbReference type="Proteomes" id="UP001154252"/>
    </source>
</evidence>
<feature type="transmembrane region" description="Helical" evidence="1">
    <location>
        <begin position="34"/>
        <end position="53"/>
    </location>
</feature>
<comment type="caution">
    <text evidence="2">The sequence shown here is derived from an EMBL/GenBank/DDBJ whole genome shotgun (WGS) entry which is preliminary data.</text>
</comment>
<protein>
    <recommendedName>
        <fullName evidence="4">Amino acid transporter transmembrane domain-containing protein</fullName>
    </recommendedName>
</protein>
<sequence length="180" mass="19317">MTLYIVAAVVIYRYTGADVASPALGSAGLLISRIAYGIALPTVVIAGVINGHVAAKSLYVRIFAGTDRMHERDWVAMGSWVGIAFGLWVIAWVIAEAIPGFNNLPSLIASLWFIFGFTGMFWLHMNKGLWFSSPQEIMLTLLNSLAICVGVILCVLGLYASGSAIHNSPSSTSFSCARTE</sequence>
<evidence type="ECO:0000313" key="2">
    <source>
        <dbReference type="EMBL" id="CAG8885792.1"/>
    </source>
</evidence>
<gene>
    <name evidence="2" type="ORF">PEGY_LOCUS606</name>
</gene>
<feature type="transmembrane region" description="Helical" evidence="1">
    <location>
        <begin position="137"/>
        <end position="160"/>
    </location>
</feature>
<dbReference type="AlphaFoldDB" id="A0A9W4K8G5"/>
<keyword evidence="3" id="KW-1185">Reference proteome</keyword>
<reference evidence="2" key="1">
    <citation type="submission" date="2021-07" db="EMBL/GenBank/DDBJ databases">
        <authorList>
            <person name="Branca A.L. A."/>
        </authorList>
    </citation>
    <scope>NUCLEOTIDE SEQUENCE</scope>
</reference>
<evidence type="ECO:0000256" key="1">
    <source>
        <dbReference type="SAM" id="Phobius"/>
    </source>
</evidence>